<feature type="region of interest" description="Disordered" evidence="1">
    <location>
        <begin position="35"/>
        <end position="56"/>
    </location>
</feature>
<dbReference type="Proteomes" id="UP000004816">
    <property type="component" value="Unassembled WGS sequence"/>
</dbReference>
<evidence type="ECO:0000313" key="3">
    <source>
        <dbReference type="Proteomes" id="UP000004816"/>
    </source>
</evidence>
<comment type="caution">
    <text evidence="2">The sequence shown here is derived from an EMBL/GenBank/DDBJ whole genome shotgun (WGS) entry which is preliminary data.</text>
</comment>
<sequence length="56" mass="6329">MSAPPQPVFARPGRPCAPRRRERYERYERYERSISATKNASSRDCSVLSLGSQAVS</sequence>
<name>U1LMJ5_SEGRC</name>
<evidence type="ECO:0000313" key="2">
    <source>
        <dbReference type="EMBL" id="ERG69171.1"/>
    </source>
</evidence>
<accession>U1LMJ5</accession>
<gene>
    <name evidence="2" type="ORF">HMPREF9336_04315</name>
</gene>
<proteinExistence type="predicted"/>
<organism evidence="2 3">
    <name type="scientific">Segniliparus rugosus (strain ATCC BAA-974 / DSM 45345 / CCUG 50838 / CIP 108380 / JCM 13579 / CDC 945)</name>
    <dbReference type="NCBI Taxonomy" id="679197"/>
    <lineage>
        <taxon>Bacteria</taxon>
        <taxon>Bacillati</taxon>
        <taxon>Actinomycetota</taxon>
        <taxon>Actinomycetes</taxon>
        <taxon>Mycobacteriales</taxon>
        <taxon>Segniliparaceae</taxon>
        <taxon>Segniliparus</taxon>
    </lineage>
</organism>
<dbReference type="HOGENOM" id="CLU_3011765_0_0_11"/>
<reference evidence="2 3" key="1">
    <citation type="journal article" date="2011" name="Stand. Genomic Sci.">
        <title>High quality draft genome sequence of Segniliparus rugosus CDC 945(T)= (ATCC BAA-974(T)).</title>
        <authorList>
            <person name="Earl A.M."/>
            <person name="Desjardins C.A."/>
            <person name="Fitzgerald M.G."/>
            <person name="Arachchi H.M."/>
            <person name="Zeng Q."/>
            <person name="Mehta T."/>
            <person name="Griggs A."/>
            <person name="Birren B.W."/>
            <person name="Toney N.C."/>
            <person name="Carr J."/>
            <person name="Posey J."/>
            <person name="Butler W.R."/>
        </authorList>
    </citation>
    <scope>NUCLEOTIDE SEQUENCE [LARGE SCALE GENOMIC DNA]</scope>
    <source>
        <strain evidence="3">ATCC BAA-974 / DSM 45345 / CCUG 50838 / CIP 108380 / JCM 13579 / CDC 945</strain>
    </source>
</reference>
<feature type="region of interest" description="Disordered" evidence="1">
    <location>
        <begin position="1"/>
        <end position="23"/>
    </location>
</feature>
<protein>
    <submittedName>
        <fullName evidence="2">Uncharacterized protein</fullName>
    </submittedName>
</protein>
<dbReference type="EMBL" id="ACZI02000003">
    <property type="protein sequence ID" value="ERG69171.1"/>
    <property type="molecule type" value="Genomic_DNA"/>
</dbReference>
<keyword evidence="3" id="KW-1185">Reference proteome</keyword>
<evidence type="ECO:0000256" key="1">
    <source>
        <dbReference type="SAM" id="MobiDB-lite"/>
    </source>
</evidence>
<dbReference type="AlphaFoldDB" id="U1LMJ5"/>